<reference evidence="15" key="1">
    <citation type="submission" date="2019-12" db="EMBL/GenBank/DDBJ databases">
        <title>Complete genome of Terracaulis silvestris 0127_4.</title>
        <authorList>
            <person name="Vieira S."/>
            <person name="Riedel T."/>
            <person name="Sproer C."/>
            <person name="Pascual J."/>
            <person name="Boedeker C."/>
            <person name="Overmann J."/>
        </authorList>
    </citation>
    <scope>NUCLEOTIDE SEQUENCE [LARGE SCALE GENOMIC DNA]</scope>
    <source>
        <strain evidence="15">0127_4</strain>
    </source>
</reference>
<dbReference type="HAMAP" id="MF_00165">
    <property type="entry name" value="Thymidylate_kinase"/>
    <property type="match status" value="1"/>
</dbReference>
<comment type="function">
    <text evidence="11 12">Phosphorylation of dTMP to form dTDP in both de novo and salvage pathways of dTTP synthesis.</text>
</comment>
<keyword evidence="7 12" id="KW-0418">Kinase</keyword>
<dbReference type="PANTHER" id="PTHR10344">
    <property type="entry name" value="THYMIDYLATE KINASE"/>
    <property type="match status" value="1"/>
</dbReference>
<evidence type="ECO:0000256" key="10">
    <source>
        <dbReference type="ARBA" id="ARBA00048743"/>
    </source>
</evidence>
<dbReference type="PANTHER" id="PTHR10344:SF4">
    <property type="entry name" value="UMP-CMP KINASE 2, MITOCHONDRIAL"/>
    <property type="match status" value="1"/>
</dbReference>
<evidence type="ECO:0000256" key="2">
    <source>
        <dbReference type="ARBA" id="ARBA00012980"/>
    </source>
</evidence>
<dbReference type="EC" id="2.7.4.9" evidence="2 12"/>
<dbReference type="FunFam" id="3.40.50.300:FF:000225">
    <property type="entry name" value="Thymidylate kinase"/>
    <property type="match status" value="1"/>
</dbReference>
<dbReference type="InterPro" id="IPR027417">
    <property type="entry name" value="P-loop_NTPase"/>
</dbReference>
<dbReference type="InterPro" id="IPR018095">
    <property type="entry name" value="Thymidylate_kin_CS"/>
</dbReference>
<evidence type="ECO:0000256" key="7">
    <source>
        <dbReference type="ARBA" id="ARBA00022777"/>
    </source>
</evidence>
<dbReference type="InterPro" id="IPR039430">
    <property type="entry name" value="Thymidylate_kin-like_dom"/>
</dbReference>
<evidence type="ECO:0000256" key="6">
    <source>
        <dbReference type="ARBA" id="ARBA00022741"/>
    </source>
</evidence>
<dbReference type="GO" id="GO:0005524">
    <property type="term" value="F:ATP binding"/>
    <property type="evidence" value="ECO:0007669"/>
    <property type="project" value="UniProtKB-UniRule"/>
</dbReference>
<dbReference type="CDD" id="cd01672">
    <property type="entry name" value="TMPK"/>
    <property type="match status" value="1"/>
</dbReference>
<dbReference type="NCBIfam" id="TIGR00041">
    <property type="entry name" value="DTMP_kinase"/>
    <property type="match status" value="1"/>
</dbReference>
<evidence type="ECO:0000313" key="14">
    <source>
        <dbReference type="EMBL" id="QGZ95131.1"/>
    </source>
</evidence>
<dbReference type="KEGG" id="tsv:DSM104635_01975"/>
<keyword evidence="6 12" id="KW-0547">Nucleotide-binding</keyword>
<dbReference type="SUPFAM" id="SSF52540">
    <property type="entry name" value="P-loop containing nucleoside triphosphate hydrolases"/>
    <property type="match status" value="1"/>
</dbReference>
<protein>
    <recommendedName>
        <fullName evidence="3 12">Thymidylate kinase</fullName>
        <ecNumber evidence="2 12">2.7.4.9</ecNumber>
    </recommendedName>
    <alternativeName>
        <fullName evidence="9 12">dTMP kinase</fullName>
    </alternativeName>
</protein>
<dbReference type="InterPro" id="IPR018094">
    <property type="entry name" value="Thymidylate_kinase"/>
</dbReference>
<dbReference type="RefSeq" id="WP_158766018.1">
    <property type="nucleotide sequence ID" value="NZ_CP047045.1"/>
</dbReference>
<evidence type="ECO:0000256" key="4">
    <source>
        <dbReference type="ARBA" id="ARBA00022679"/>
    </source>
</evidence>
<dbReference type="GO" id="GO:0006227">
    <property type="term" value="P:dUDP biosynthetic process"/>
    <property type="evidence" value="ECO:0007669"/>
    <property type="project" value="TreeGrafter"/>
</dbReference>
<accession>A0A6I6MM75</accession>
<feature type="domain" description="Thymidylate kinase-like" evidence="13">
    <location>
        <begin position="9"/>
        <end position="194"/>
    </location>
</feature>
<dbReference type="GO" id="GO:0006235">
    <property type="term" value="P:dTTP biosynthetic process"/>
    <property type="evidence" value="ECO:0007669"/>
    <property type="project" value="UniProtKB-UniRule"/>
</dbReference>
<dbReference type="GO" id="GO:0004798">
    <property type="term" value="F:dTMP kinase activity"/>
    <property type="evidence" value="ECO:0007669"/>
    <property type="project" value="UniProtKB-UniRule"/>
</dbReference>
<evidence type="ECO:0000256" key="9">
    <source>
        <dbReference type="ARBA" id="ARBA00029962"/>
    </source>
</evidence>
<dbReference type="Pfam" id="PF02223">
    <property type="entry name" value="Thymidylate_kin"/>
    <property type="match status" value="1"/>
</dbReference>
<evidence type="ECO:0000256" key="11">
    <source>
        <dbReference type="ARBA" id="ARBA00057735"/>
    </source>
</evidence>
<dbReference type="EMBL" id="CP047045">
    <property type="protein sequence ID" value="QGZ95131.1"/>
    <property type="molecule type" value="Genomic_DNA"/>
</dbReference>
<evidence type="ECO:0000256" key="8">
    <source>
        <dbReference type="ARBA" id="ARBA00022840"/>
    </source>
</evidence>
<evidence type="ECO:0000313" key="15">
    <source>
        <dbReference type="Proteomes" id="UP000431269"/>
    </source>
</evidence>
<gene>
    <name evidence="12 14" type="primary">tmk</name>
    <name evidence="14" type="ORF">DSM104635_01975</name>
</gene>
<dbReference type="GO" id="GO:0005829">
    <property type="term" value="C:cytosol"/>
    <property type="evidence" value="ECO:0007669"/>
    <property type="project" value="TreeGrafter"/>
</dbReference>
<evidence type="ECO:0000256" key="1">
    <source>
        <dbReference type="ARBA" id="ARBA00009776"/>
    </source>
</evidence>
<dbReference type="PROSITE" id="PS01331">
    <property type="entry name" value="THYMIDYLATE_KINASE"/>
    <property type="match status" value="1"/>
</dbReference>
<keyword evidence="5 12" id="KW-0545">Nucleotide biosynthesis</keyword>
<keyword evidence="8 12" id="KW-0067">ATP-binding</keyword>
<dbReference type="Gene3D" id="3.40.50.300">
    <property type="entry name" value="P-loop containing nucleotide triphosphate hydrolases"/>
    <property type="match status" value="1"/>
</dbReference>
<feature type="binding site" evidence="12">
    <location>
        <begin position="11"/>
        <end position="18"/>
    </location>
    <ligand>
        <name>ATP</name>
        <dbReference type="ChEBI" id="CHEBI:30616"/>
    </ligand>
</feature>
<proteinExistence type="inferred from homology"/>
<comment type="catalytic activity">
    <reaction evidence="10 12">
        <text>dTMP + ATP = dTDP + ADP</text>
        <dbReference type="Rhea" id="RHEA:13517"/>
        <dbReference type="ChEBI" id="CHEBI:30616"/>
        <dbReference type="ChEBI" id="CHEBI:58369"/>
        <dbReference type="ChEBI" id="CHEBI:63528"/>
        <dbReference type="ChEBI" id="CHEBI:456216"/>
        <dbReference type="EC" id="2.7.4.9"/>
    </reaction>
</comment>
<comment type="similarity">
    <text evidence="1 12">Belongs to the thymidylate kinase family.</text>
</comment>
<dbReference type="AlphaFoldDB" id="A0A6I6MM75"/>
<dbReference type="Proteomes" id="UP000431269">
    <property type="component" value="Chromosome"/>
</dbReference>
<keyword evidence="15" id="KW-1185">Reference proteome</keyword>
<keyword evidence="4 12" id="KW-0808">Transferase</keyword>
<evidence type="ECO:0000256" key="5">
    <source>
        <dbReference type="ARBA" id="ARBA00022727"/>
    </source>
</evidence>
<name>A0A6I6MM75_9CAUL</name>
<organism evidence="14 15">
    <name type="scientific">Terricaulis silvestris</name>
    <dbReference type="NCBI Taxonomy" id="2686094"/>
    <lineage>
        <taxon>Bacteria</taxon>
        <taxon>Pseudomonadati</taxon>
        <taxon>Pseudomonadota</taxon>
        <taxon>Alphaproteobacteria</taxon>
        <taxon>Caulobacterales</taxon>
        <taxon>Caulobacteraceae</taxon>
        <taxon>Terricaulis</taxon>
    </lineage>
</organism>
<dbReference type="GO" id="GO:0006233">
    <property type="term" value="P:dTDP biosynthetic process"/>
    <property type="evidence" value="ECO:0007669"/>
    <property type="project" value="InterPro"/>
</dbReference>
<evidence type="ECO:0000256" key="3">
    <source>
        <dbReference type="ARBA" id="ARBA00017144"/>
    </source>
</evidence>
<evidence type="ECO:0000256" key="12">
    <source>
        <dbReference type="HAMAP-Rule" id="MF_00165"/>
    </source>
</evidence>
<evidence type="ECO:0000259" key="13">
    <source>
        <dbReference type="Pfam" id="PF02223"/>
    </source>
</evidence>
<sequence length="202" mass="21316">MGAGRFITLEGGEGTGKSTLARGLAEALRADGREVLVTREPGGAPGADAIRALLVSGDANRWSATEEALLFAGARLNHLNHTIRPAIARGAWVICDRYYDSTRAYQVAAGGLDPSVLDTLNALIDAPAPDRTFVLDLDANAGLARSQGKHMGEDRFEKKAADFHARVRAEFLAIAERDPKRCIVLDASKPAADVLAAATAAL</sequence>